<dbReference type="RefSeq" id="WP_255873100.1">
    <property type="nucleotide sequence ID" value="NZ_JACASI010000010.1"/>
</dbReference>
<evidence type="ECO:0000313" key="4">
    <source>
        <dbReference type="Proteomes" id="UP001205566"/>
    </source>
</evidence>
<evidence type="ECO:0000313" key="3">
    <source>
        <dbReference type="EMBL" id="MCQ3828251.1"/>
    </source>
</evidence>
<reference evidence="3" key="1">
    <citation type="thesis" date="2020" institute="Technische Universitat Dresden" country="Dresden, Germany">
        <title>The Agarolytic System of Microbulbifer elongatus PORT2, Isolated from Batu Karas, Pangandaran West Java Indonesia.</title>
        <authorList>
            <person name="Anggraeni S.R."/>
        </authorList>
    </citation>
    <scope>NUCLEOTIDE SEQUENCE</scope>
    <source>
        <strain evidence="3">PORT2</strain>
    </source>
</reference>
<keyword evidence="4" id="KW-1185">Reference proteome</keyword>
<protein>
    <recommendedName>
        <fullName evidence="5">PEGA domain-containing protein</fullName>
    </recommendedName>
</protein>
<keyword evidence="2" id="KW-0472">Membrane</keyword>
<accession>A0ABT1NWI7</accession>
<dbReference type="SUPFAM" id="SSF48452">
    <property type="entry name" value="TPR-like"/>
    <property type="match status" value="1"/>
</dbReference>
<evidence type="ECO:0000256" key="2">
    <source>
        <dbReference type="SAM" id="Phobius"/>
    </source>
</evidence>
<organism evidence="3 4">
    <name type="scientific">Microbulbifer elongatus</name>
    <dbReference type="NCBI Taxonomy" id="86173"/>
    <lineage>
        <taxon>Bacteria</taxon>
        <taxon>Pseudomonadati</taxon>
        <taxon>Pseudomonadota</taxon>
        <taxon>Gammaproteobacteria</taxon>
        <taxon>Cellvibrionales</taxon>
        <taxon>Microbulbiferaceae</taxon>
        <taxon>Microbulbifer</taxon>
    </lineage>
</organism>
<evidence type="ECO:0008006" key="5">
    <source>
        <dbReference type="Google" id="ProtNLM"/>
    </source>
</evidence>
<gene>
    <name evidence="3" type="ORF">HXX02_02205</name>
</gene>
<evidence type="ECO:0000256" key="1">
    <source>
        <dbReference type="SAM" id="MobiDB-lite"/>
    </source>
</evidence>
<feature type="transmembrane region" description="Helical" evidence="2">
    <location>
        <begin position="51"/>
        <end position="71"/>
    </location>
</feature>
<dbReference type="Gene3D" id="1.25.40.10">
    <property type="entry name" value="Tetratricopeptide repeat domain"/>
    <property type="match status" value="2"/>
</dbReference>
<dbReference type="EMBL" id="JACASI010000010">
    <property type="protein sequence ID" value="MCQ3828251.1"/>
    <property type="molecule type" value="Genomic_DNA"/>
</dbReference>
<proteinExistence type="predicted"/>
<dbReference type="InterPro" id="IPR011990">
    <property type="entry name" value="TPR-like_helical_dom_sf"/>
</dbReference>
<keyword evidence="2" id="KW-0812">Transmembrane</keyword>
<feature type="compositionally biased region" description="Basic and acidic residues" evidence="1">
    <location>
        <begin position="1"/>
        <end position="12"/>
    </location>
</feature>
<sequence length="523" mass="57622">MQHRDSDLKDPSFIRPADFSFGDSAGADDADSNSKRAGSSTTNGNRTRTSWLPLALGTGMFSALIGVFWVLPQLVEPPAPPVIASNSSADTSSKAEPKLQESPYTEAEIMQQRRDVQKVLQDILQLQEELLERRVETWAAEEYFAARTLAEGADGIYRQRRFMQALEQYREALAGMQALRDSIPQRIEQHLAEGHKALDTGDQEAATRAFDLVLTISDDHPRGVKGKARAQKLPEVWPRFTAGKEAFTENRLDTAKAELEKALALDADTAPAKALLPEVKAAIRERDYSEAMSAGYTAIGNGNFEKARSHFNTAKKLKPNATDPDAGLRQAANGVAQGRIDRLFASASENEREERWHKAAEQYSALLEVDSSLVEAVTGKARSEARAKLDDQLQELLQDPLKLSQAKRNQYARKVLADARALKVDTPRLNGQVEALETALTQALIPVTVVLQSDASTQVTIYHVGKLGNFSQRQIALKPGRYTAVGTRQGYRDVRREFVVQPQSESPVVTIQCAEKINSANNS</sequence>
<keyword evidence="2" id="KW-1133">Transmembrane helix</keyword>
<comment type="caution">
    <text evidence="3">The sequence shown here is derived from an EMBL/GenBank/DDBJ whole genome shotgun (WGS) entry which is preliminary data.</text>
</comment>
<dbReference type="Proteomes" id="UP001205566">
    <property type="component" value="Unassembled WGS sequence"/>
</dbReference>
<name>A0ABT1NWI7_9GAMM</name>
<feature type="compositionally biased region" description="Low complexity" evidence="1">
    <location>
        <begin position="38"/>
        <end position="49"/>
    </location>
</feature>
<feature type="region of interest" description="Disordered" evidence="1">
    <location>
        <begin position="1"/>
        <end position="49"/>
    </location>
</feature>